<dbReference type="Pfam" id="PF03413">
    <property type="entry name" value="PepSY"/>
    <property type="match status" value="1"/>
</dbReference>
<feature type="signal peptide" evidence="2">
    <location>
        <begin position="1"/>
        <end position="22"/>
    </location>
</feature>
<evidence type="ECO:0000313" key="4">
    <source>
        <dbReference type="EMBL" id="EEP66850.1"/>
    </source>
</evidence>
<feature type="chain" id="PRO_5002938296" evidence="2">
    <location>
        <begin position="23"/>
        <end position="116"/>
    </location>
</feature>
<keyword evidence="5" id="KW-1185">Reference proteome</keyword>
<feature type="region of interest" description="Disordered" evidence="1">
    <location>
        <begin position="84"/>
        <end position="116"/>
    </location>
</feature>
<dbReference type="HOGENOM" id="CLU_2093554_0_0_4"/>
<comment type="caution">
    <text evidence="4">The sequence shown here is derived from an EMBL/GenBank/DDBJ whole genome shotgun (WGS) entry which is preliminary data.</text>
</comment>
<evidence type="ECO:0000313" key="5">
    <source>
        <dbReference type="Proteomes" id="UP000003009"/>
    </source>
</evidence>
<dbReference type="Gene3D" id="3.10.450.40">
    <property type="match status" value="1"/>
</dbReference>
<gene>
    <name evidence="4" type="ORF">GCWU000324_02825</name>
</gene>
<organism evidence="4 5">
    <name type="scientific">Kingella oralis ATCC 51147</name>
    <dbReference type="NCBI Taxonomy" id="629741"/>
    <lineage>
        <taxon>Bacteria</taxon>
        <taxon>Pseudomonadati</taxon>
        <taxon>Pseudomonadota</taxon>
        <taxon>Betaproteobacteria</taxon>
        <taxon>Neisseriales</taxon>
        <taxon>Neisseriaceae</taxon>
        <taxon>Kingella</taxon>
    </lineage>
</organism>
<evidence type="ECO:0000259" key="3">
    <source>
        <dbReference type="Pfam" id="PF03413"/>
    </source>
</evidence>
<dbReference type="InterPro" id="IPR025711">
    <property type="entry name" value="PepSY"/>
</dbReference>
<dbReference type="EMBL" id="ACJW02000007">
    <property type="protein sequence ID" value="EEP66850.1"/>
    <property type="molecule type" value="Genomic_DNA"/>
</dbReference>
<reference evidence="4" key="1">
    <citation type="submission" date="2009-04" db="EMBL/GenBank/DDBJ databases">
        <authorList>
            <person name="Weinstock G."/>
            <person name="Sodergren E."/>
            <person name="Clifton S."/>
            <person name="Fulton L."/>
            <person name="Fulton B."/>
            <person name="Courtney L."/>
            <person name="Fronick C."/>
            <person name="Harrison M."/>
            <person name="Strong C."/>
            <person name="Farmer C."/>
            <person name="Delahaunty K."/>
            <person name="Markovic C."/>
            <person name="Hall O."/>
            <person name="Minx P."/>
            <person name="Tomlinson C."/>
            <person name="Mitreva M."/>
            <person name="Nelson J."/>
            <person name="Hou S."/>
            <person name="Wollam A."/>
            <person name="Pepin K.H."/>
            <person name="Johnson M."/>
            <person name="Bhonagiri V."/>
            <person name="Nash W.E."/>
            <person name="Warren W."/>
            <person name="Chinwalla A."/>
            <person name="Mardis E.R."/>
            <person name="Wilson R.K."/>
        </authorList>
    </citation>
    <scope>NUCLEOTIDE SEQUENCE [LARGE SCALE GENOMIC DNA]</scope>
    <source>
        <strain evidence="4">ATCC 51147</strain>
    </source>
</reference>
<protein>
    <submittedName>
        <fullName evidence="4">Peptidase propeptide and YPEB domain protein</fullName>
    </submittedName>
</protein>
<dbReference type="Proteomes" id="UP000003009">
    <property type="component" value="Unassembled WGS sequence"/>
</dbReference>
<accession>C4GM92</accession>
<name>C4GM92_9NEIS</name>
<evidence type="ECO:0000256" key="1">
    <source>
        <dbReference type="SAM" id="MobiDB-lite"/>
    </source>
</evidence>
<dbReference type="GeneID" id="84907785"/>
<dbReference type="STRING" id="629741.GCWU000324_02825"/>
<dbReference type="RefSeq" id="WP_003798358.1">
    <property type="nucleotide sequence ID" value="NZ_GG665873.1"/>
</dbReference>
<keyword evidence="2" id="KW-0732">Signal</keyword>
<evidence type="ECO:0000256" key="2">
    <source>
        <dbReference type="SAM" id="SignalP"/>
    </source>
</evidence>
<feature type="domain" description="PepSY" evidence="3">
    <location>
        <begin position="29"/>
        <end position="88"/>
    </location>
</feature>
<dbReference type="AlphaFoldDB" id="C4GM92"/>
<proteinExistence type="predicted"/>
<sequence length="116" mass="12938">MKKTILASIILSLGFAALPAQAKNGGGYISRAKAVSIAKARVGGGKVDNVDFERSSHHGAYYEIDIENRKGEYEVRVNAKTGKVISVHRDDDHDHDDDDHHHHDHHHHDDHHHDGM</sequence>